<organism evidence="6">
    <name type="scientific">Finch associated genomovirus 2</name>
    <dbReference type="NCBI Taxonomy" id="2576454"/>
    <lineage>
        <taxon>Viruses</taxon>
        <taxon>Monodnaviria</taxon>
        <taxon>Shotokuvirae</taxon>
        <taxon>Cressdnaviricota</taxon>
        <taxon>Repensiviricetes</taxon>
        <taxon>Geplafuvirales</taxon>
        <taxon>Genomoviridae</taxon>
        <taxon>Gemykibivirus</taxon>
        <taxon>Gemykibivirus haeme3</taxon>
    </lineage>
</organism>
<evidence type="ECO:0000313" key="7">
    <source>
        <dbReference type="EMBL" id="QCQ85231.1"/>
    </source>
</evidence>
<reference evidence="6" key="1">
    <citation type="submission" date="2018-12" db="EMBL/GenBank/DDBJ databases">
        <title>Genomoviruses associated with Haemorhous mexicanus across urban and rural habitats.</title>
        <authorList>
            <person name="Schmidlin K."/>
            <person name="Khalifeh A."/>
            <person name="Smith K."/>
            <person name="Kraberger S."/>
            <person name="Fontenele R.S."/>
            <person name="McGraw K.J."/>
            <person name="Sepp T."/>
            <person name="Varsani A."/>
        </authorList>
    </citation>
    <scope>NUCLEOTIDE SEQUENCE</scope>
    <source>
        <strain evidence="2">A2N_A</strain>
        <strain evidence="3">A3N_C</strain>
        <strain evidence="4">A4N_F</strain>
        <strain evidence="5">E20N_A</strain>
        <strain evidence="6">E36P_B</strain>
        <strain evidence="7">E45P_B</strain>
        <strain evidence="8">E48N_A</strain>
        <strain evidence="9">E48P_A</strain>
    </source>
</reference>
<evidence type="ECO:0000313" key="4">
    <source>
        <dbReference type="EMBL" id="QCQ85181.1"/>
    </source>
</evidence>
<evidence type="ECO:0000313" key="6">
    <source>
        <dbReference type="EMBL" id="QCQ85221.1"/>
    </source>
</evidence>
<dbReference type="EMBL" id="MK249251">
    <property type="protein sequence ID" value="QCQ85181.1"/>
    <property type="molecule type" value="Genomic_DNA"/>
</dbReference>
<feature type="region of interest" description="Disordered" evidence="1">
    <location>
        <begin position="1"/>
        <end position="42"/>
    </location>
</feature>
<dbReference type="EMBL" id="MK249279">
    <property type="protein sequence ID" value="QCQ85237.1"/>
    <property type="molecule type" value="Genomic_DNA"/>
</dbReference>
<evidence type="ECO:0000313" key="8">
    <source>
        <dbReference type="EMBL" id="QCQ85237.1"/>
    </source>
</evidence>
<accession>A0A4P8PKY9</accession>
<proteinExistence type="predicted"/>
<evidence type="ECO:0000256" key="1">
    <source>
        <dbReference type="SAM" id="MobiDB-lite"/>
    </source>
</evidence>
<evidence type="ECO:0000313" key="5">
    <source>
        <dbReference type="EMBL" id="QCQ85189.1"/>
    </source>
</evidence>
<sequence>MAYARRSYRRTTTRRKRAGSSRRSYRRKTYTRKRTYSRRTRAPRMSVRSLLNRTSQKKRDTMMTWTNVREDATPGNNDYTPGPARLNGDPGTWYTFVFCPTARGVEDRDGVVGSKAQTAMRTSTTVYAKGYRENINLSTISGRGWTWRRITFTMKGDSLNLGNNDPNTSDVFRETSNGYMRLLAYSSAAFRAQDIIFKGTQNVDWQDVMQAPIDTRRISLKSDRTYRISSGNADGVQRFIKRWYPMEKNIYYEDDETGDKMSSSPFAVENGHGMGDYYIVDFFRSNPGSTPTDVLRVDFNGTYFWHEK</sequence>
<dbReference type="EMBL" id="MK249236">
    <property type="protein sequence ID" value="QCQ85151.1"/>
    <property type="molecule type" value="Genomic_DNA"/>
</dbReference>
<evidence type="ECO:0000313" key="2">
    <source>
        <dbReference type="EMBL" id="QCQ85151.1"/>
    </source>
</evidence>
<evidence type="ECO:0000313" key="3">
    <source>
        <dbReference type="EMBL" id="QCQ85161.1"/>
    </source>
</evidence>
<protein>
    <submittedName>
        <fullName evidence="6">Capsid protein</fullName>
    </submittedName>
</protein>
<dbReference type="EMBL" id="MK249255">
    <property type="protein sequence ID" value="QCQ85189.1"/>
    <property type="molecule type" value="Genomic_DNA"/>
</dbReference>
<dbReference type="EMBL" id="MK249241">
    <property type="protein sequence ID" value="QCQ85161.1"/>
    <property type="molecule type" value="Genomic_DNA"/>
</dbReference>
<evidence type="ECO:0000313" key="9">
    <source>
        <dbReference type="EMBL" id="QCQ85251.1"/>
    </source>
</evidence>
<dbReference type="EMBL" id="MK249276">
    <property type="protein sequence ID" value="QCQ85231.1"/>
    <property type="molecule type" value="Genomic_DNA"/>
</dbReference>
<dbReference type="EMBL" id="MK249286">
    <property type="protein sequence ID" value="QCQ85251.1"/>
    <property type="molecule type" value="Genomic_DNA"/>
</dbReference>
<name>A0A4P8PKY9_9VIRU</name>
<dbReference type="EMBL" id="MK249271">
    <property type="protein sequence ID" value="QCQ85221.1"/>
    <property type="molecule type" value="Genomic_DNA"/>
</dbReference>